<dbReference type="PROSITE" id="PS51257">
    <property type="entry name" value="PROKAR_LIPOPROTEIN"/>
    <property type="match status" value="1"/>
</dbReference>
<feature type="domain" description="UPF0323" evidence="2">
    <location>
        <begin position="52"/>
        <end position="177"/>
    </location>
</feature>
<feature type="region of interest" description="Disordered" evidence="1">
    <location>
        <begin position="150"/>
        <end position="216"/>
    </location>
</feature>
<organism evidence="3 4">
    <name type="scientific">Helicobacter fennelliae</name>
    <dbReference type="NCBI Taxonomy" id="215"/>
    <lineage>
        <taxon>Bacteria</taxon>
        <taxon>Pseudomonadati</taxon>
        <taxon>Campylobacterota</taxon>
        <taxon>Epsilonproteobacteria</taxon>
        <taxon>Campylobacterales</taxon>
        <taxon>Helicobacteraceae</taxon>
        <taxon>Helicobacter</taxon>
    </lineage>
</organism>
<evidence type="ECO:0000313" key="4">
    <source>
        <dbReference type="Proteomes" id="UP000250166"/>
    </source>
</evidence>
<accession>A0A2X3BD31</accession>
<feature type="compositionally biased region" description="Polar residues" evidence="1">
    <location>
        <begin position="170"/>
        <end position="192"/>
    </location>
</feature>
<evidence type="ECO:0000259" key="2">
    <source>
        <dbReference type="Pfam" id="PF26303"/>
    </source>
</evidence>
<feature type="compositionally biased region" description="Low complexity" evidence="1">
    <location>
        <begin position="193"/>
        <end position="216"/>
    </location>
</feature>
<dbReference type="Proteomes" id="UP000250166">
    <property type="component" value="Unassembled WGS sequence"/>
</dbReference>
<feature type="region of interest" description="Disordered" evidence="1">
    <location>
        <begin position="102"/>
        <end position="121"/>
    </location>
</feature>
<dbReference type="Pfam" id="PF26303">
    <property type="entry name" value="UPF0323"/>
    <property type="match status" value="1"/>
</dbReference>
<feature type="compositionally biased region" description="Polar residues" evidence="1">
    <location>
        <begin position="150"/>
        <end position="163"/>
    </location>
</feature>
<name>A0A2X3BD31_9HELI</name>
<evidence type="ECO:0000313" key="3">
    <source>
        <dbReference type="EMBL" id="SQB98761.1"/>
    </source>
</evidence>
<reference evidence="3 4" key="1">
    <citation type="submission" date="2018-06" db="EMBL/GenBank/DDBJ databases">
        <authorList>
            <consortium name="Pathogen Informatics"/>
            <person name="Doyle S."/>
        </authorList>
    </citation>
    <scope>NUCLEOTIDE SEQUENCE [LARGE SCALE GENOMIC DNA]</scope>
    <source>
        <strain evidence="3 4">NCTC13102</strain>
    </source>
</reference>
<dbReference type="AlphaFoldDB" id="A0A2X3BD31"/>
<dbReference type="NCBIfam" id="NF003146">
    <property type="entry name" value="PRK04081.1"/>
    <property type="match status" value="1"/>
</dbReference>
<protein>
    <submittedName>
        <fullName evidence="3">Secreted protein</fullName>
    </submittedName>
</protein>
<evidence type="ECO:0000256" key="1">
    <source>
        <dbReference type="SAM" id="MobiDB-lite"/>
    </source>
</evidence>
<proteinExistence type="predicted"/>
<dbReference type="EMBL" id="UAWL01000006">
    <property type="protein sequence ID" value="SQB98761.1"/>
    <property type="molecule type" value="Genomic_DNA"/>
</dbReference>
<sequence length="216" mass="22839">MMKKYMRKISDFAMVGGISALVVGIIAGCDNTQSSQKEQASQTAQAIQEGAFVLLEEQPNGGYKILEEYPSQKTHIVVRNQQGEERVLSDEEVQNLLKQEEAKIDNGTSSLTSSNPTSMESGGLSLGGAILASAAGALIGSYIGNKLFNNPNYQQNRQRTYKSPQAYERSANSFNKTQSTSAGRATTPSNAKTGFFGNSSSTSSSATKSSGGSLGG</sequence>
<feature type="compositionally biased region" description="Polar residues" evidence="1">
    <location>
        <begin position="106"/>
        <end position="120"/>
    </location>
</feature>
<gene>
    <name evidence="3" type="ORF">NCTC13102_01228</name>
</gene>
<dbReference type="InterPro" id="IPR059092">
    <property type="entry name" value="UPF0323_dom"/>
</dbReference>